<gene>
    <name evidence="1" type="ORF">ISM_10191</name>
</gene>
<evidence type="ECO:0000313" key="2">
    <source>
        <dbReference type="Proteomes" id="UP000005954"/>
    </source>
</evidence>
<comment type="caution">
    <text evidence="1">The sequence shown here is derived from an EMBL/GenBank/DDBJ whole genome shotgun (WGS) entry which is preliminary data.</text>
</comment>
<name>A3SQS6_ROSNI</name>
<proteinExistence type="predicted"/>
<evidence type="ECO:0000313" key="1">
    <source>
        <dbReference type="EMBL" id="EAP75485.1"/>
    </source>
</evidence>
<accession>A3SQS6</accession>
<reference evidence="1 2" key="1">
    <citation type="submission" date="2005-12" db="EMBL/GenBank/DDBJ databases">
        <authorList>
            <person name="Moran M.A."/>
            <person name="Ferriera S."/>
            <person name="Johnson J."/>
            <person name="Kravitz S."/>
            <person name="Halpern A."/>
            <person name="Remington K."/>
            <person name="Beeson K."/>
            <person name="Tran B."/>
            <person name="Rogers Y.-H."/>
            <person name="Friedman R."/>
            <person name="Venter J.C."/>
        </authorList>
    </citation>
    <scope>NUCLEOTIDE SEQUENCE [LARGE SCALE GENOMIC DNA]</scope>
    <source>
        <strain evidence="2">ATCC BAA-591 / DSM 15170 / ISM</strain>
    </source>
</reference>
<organism evidence="1 2">
    <name type="scientific">Roseovarius nubinhibens (strain ATCC BAA-591 / DSM 15170 / ISM)</name>
    <dbReference type="NCBI Taxonomy" id="89187"/>
    <lineage>
        <taxon>Bacteria</taxon>
        <taxon>Pseudomonadati</taxon>
        <taxon>Pseudomonadota</taxon>
        <taxon>Alphaproteobacteria</taxon>
        <taxon>Rhodobacterales</taxon>
        <taxon>Roseobacteraceae</taxon>
        <taxon>Roseovarius</taxon>
    </lineage>
</organism>
<sequence length="46" mass="5030">MILSSPDIPVGCESPDSIAERGGGQIVQGLYHEVQFLNWSGEARER</sequence>
<dbReference type="AlphaFoldDB" id="A3SQS6"/>
<dbReference type="Proteomes" id="UP000005954">
    <property type="component" value="Unassembled WGS sequence"/>
</dbReference>
<dbReference type="STRING" id="89187.ISM_10191"/>
<keyword evidence="2" id="KW-1185">Reference proteome</keyword>
<dbReference type="EMBL" id="AALY01000003">
    <property type="protein sequence ID" value="EAP75485.1"/>
    <property type="molecule type" value="Genomic_DNA"/>
</dbReference>
<dbReference type="HOGENOM" id="CLU_3188548_0_0_5"/>
<protein>
    <submittedName>
        <fullName evidence="1">Uncharacterized protein</fullName>
    </submittedName>
</protein>